<reference evidence="2" key="1">
    <citation type="submission" date="2022-11" db="UniProtKB">
        <authorList>
            <consortium name="WormBaseParasite"/>
        </authorList>
    </citation>
    <scope>IDENTIFICATION</scope>
</reference>
<accession>A0AC35FP12</accession>
<evidence type="ECO:0000313" key="1">
    <source>
        <dbReference type="Proteomes" id="UP000887580"/>
    </source>
</evidence>
<protein>
    <submittedName>
        <fullName evidence="2">C-type lectin domain-containing protein</fullName>
    </submittedName>
</protein>
<dbReference type="WBParaSite" id="PS1159_v2.g1948.t1">
    <property type="protein sequence ID" value="PS1159_v2.g1948.t1"/>
    <property type="gene ID" value="PS1159_v2.g1948"/>
</dbReference>
<organism evidence="1 2">
    <name type="scientific">Panagrolaimus sp. PS1159</name>
    <dbReference type="NCBI Taxonomy" id="55785"/>
    <lineage>
        <taxon>Eukaryota</taxon>
        <taxon>Metazoa</taxon>
        <taxon>Ecdysozoa</taxon>
        <taxon>Nematoda</taxon>
        <taxon>Chromadorea</taxon>
        <taxon>Rhabditida</taxon>
        <taxon>Tylenchina</taxon>
        <taxon>Panagrolaimomorpha</taxon>
        <taxon>Panagrolaimoidea</taxon>
        <taxon>Panagrolaimidae</taxon>
        <taxon>Panagrolaimus</taxon>
    </lineage>
</organism>
<proteinExistence type="predicted"/>
<sequence length="290" mass="32315">MRSFLVFAFLYFLSQAFASCPPGSLQWKDFCYFYQSNDSQIFDAEIACNALKGNLISIHDGFTNGIVASQILNFLPQNKEQSFWIGLNALNGDGNWTWTDLSPFDYNEWKLPGPQNPTLNCAALTLPEGLWIADDCSVTKPFICKVNIKNINIVATPTPTVSYSRCTAGYHYFYLTNTCYGIDSPYQNEWYDALNNCKAAGGDLASIHSPQEADFISSLNILTDACIWVGLSISSGWQWSDGSNVDYLPWDNQYPMNGDSGCIAGNKLRNFYSGDARYSVCKKAALLPQK</sequence>
<dbReference type="Proteomes" id="UP000887580">
    <property type="component" value="Unplaced"/>
</dbReference>
<name>A0AC35FP12_9BILA</name>
<evidence type="ECO:0000313" key="2">
    <source>
        <dbReference type="WBParaSite" id="PS1159_v2.g1948.t1"/>
    </source>
</evidence>